<feature type="region of interest" description="Disordered" evidence="1">
    <location>
        <begin position="467"/>
        <end position="556"/>
    </location>
</feature>
<organism evidence="2 3">
    <name type="scientific">Paxillus rubicundulus Ve08.2h10</name>
    <dbReference type="NCBI Taxonomy" id="930991"/>
    <lineage>
        <taxon>Eukaryota</taxon>
        <taxon>Fungi</taxon>
        <taxon>Dikarya</taxon>
        <taxon>Basidiomycota</taxon>
        <taxon>Agaricomycotina</taxon>
        <taxon>Agaricomycetes</taxon>
        <taxon>Agaricomycetidae</taxon>
        <taxon>Boletales</taxon>
        <taxon>Paxilineae</taxon>
        <taxon>Paxillaceae</taxon>
        <taxon>Paxillus</taxon>
    </lineage>
</organism>
<sequence length="556" mass="63066">MKHRVARHFEDMLQCSIPAFEGLFPAEHDDIIRVLLFRLAEWHALAKLRLHTDGSLQLLDHALKALAAQLRKFERITCNAFQTRELPSETAARRRRQEMNVTSSRIQDPGARPKTFNLLTYKFHALGDYVNTIKMFGTTDSYTTQIGESAHRLIKKFYGSTNKKDIAKQLARQERRHTHTRRQHQAENPLEVGLDKNGLDGSLQEPPRHATAQSTVNTTNLVKLLSDNQDDPAVKDFVFKLRDHLLTRLHGYEYDGDERHFSDAEHNDLELENLNRIPVPKRLRVAYTTYDIRRDQDSMSPGNGCAVITLSREDTSGAHPFWYARVLRIFQIPIRHVGPNSKDQSLRTMEVLWVRWLGVEPDYHWGFKEARLPKVGFIPDSDENAFGFLDPSLVIRGCHLIPVFAGGCTDTLMKPGPSLGRLAGETDDWSSFYVNIFADRDMFARFAGIGIGHEAQFNNMKPADMAGALTENEGDGVSSEEDTMDYDSSDFDADDAAKSRPVTEVEVEVEDQDQDTDENENPSDSQSNNENCDNDDGRDGDEDSDEDSDEDLGFSF</sequence>
<dbReference type="AlphaFoldDB" id="A0A0D0D8S3"/>
<feature type="compositionally biased region" description="Basic residues" evidence="1">
    <location>
        <begin position="174"/>
        <end position="183"/>
    </location>
</feature>
<reference evidence="2 3" key="1">
    <citation type="submission" date="2014-04" db="EMBL/GenBank/DDBJ databases">
        <authorList>
            <consortium name="DOE Joint Genome Institute"/>
            <person name="Kuo A."/>
            <person name="Kohler A."/>
            <person name="Jargeat P."/>
            <person name="Nagy L.G."/>
            <person name="Floudas D."/>
            <person name="Copeland A."/>
            <person name="Barry K.W."/>
            <person name="Cichocki N."/>
            <person name="Veneault-Fourrey C."/>
            <person name="LaButti K."/>
            <person name="Lindquist E.A."/>
            <person name="Lipzen A."/>
            <person name="Lundell T."/>
            <person name="Morin E."/>
            <person name="Murat C."/>
            <person name="Sun H."/>
            <person name="Tunlid A."/>
            <person name="Henrissat B."/>
            <person name="Grigoriev I.V."/>
            <person name="Hibbett D.S."/>
            <person name="Martin F."/>
            <person name="Nordberg H.P."/>
            <person name="Cantor M.N."/>
            <person name="Hua S.X."/>
        </authorList>
    </citation>
    <scope>NUCLEOTIDE SEQUENCE [LARGE SCALE GENOMIC DNA]</scope>
    <source>
        <strain evidence="2 3">Ve08.2h10</strain>
    </source>
</reference>
<dbReference type="HOGENOM" id="CLU_002498_9_3_1"/>
<accession>A0A0D0D8S3</accession>
<feature type="compositionally biased region" description="Acidic residues" evidence="1">
    <location>
        <begin position="532"/>
        <end position="556"/>
    </location>
</feature>
<reference evidence="3" key="2">
    <citation type="submission" date="2015-01" db="EMBL/GenBank/DDBJ databases">
        <title>Evolutionary Origins and Diversification of the Mycorrhizal Mutualists.</title>
        <authorList>
            <consortium name="DOE Joint Genome Institute"/>
            <consortium name="Mycorrhizal Genomics Consortium"/>
            <person name="Kohler A."/>
            <person name="Kuo A."/>
            <person name="Nagy L.G."/>
            <person name="Floudas D."/>
            <person name="Copeland A."/>
            <person name="Barry K.W."/>
            <person name="Cichocki N."/>
            <person name="Veneault-Fourrey C."/>
            <person name="LaButti K."/>
            <person name="Lindquist E.A."/>
            <person name="Lipzen A."/>
            <person name="Lundell T."/>
            <person name="Morin E."/>
            <person name="Murat C."/>
            <person name="Riley R."/>
            <person name="Ohm R."/>
            <person name="Sun H."/>
            <person name="Tunlid A."/>
            <person name="Henrissat B."/>
            <person name="Grigoriev I.V."/>
            <person name="Hibbett D.S."/>
            <person name="Martin F."/>
        </authorList>
    </citation>
    <scope>NUCLEOTIDE SEQUENCE [LARGE SCALE GENOMIC DNA]</scope>
    <source>
        <strain evidence="3">Ve08.2h10</strain>
    </source>
</reference>
<evidence type="ECO:0000313" key="2">
    <source>
        <dbReference type="EMBL" id="KIK73505.1"/>
    </source>
</evidence>
<evidence type="ECO:0000256" key="1">
    <source>
        <dbReference type="SAM" id="MobiDB-lite"/>
    </source>
</evidence>
<dbReference type="OrthoDB" id="3267098at2759"/>
<keyword evidence="3" id="KW-1185">Reference proteome</keyword>
<feature type="compositionally biased region" description="Acidic residues" evidence="1">
    <location>
        <begin position="505"/>
        <end position="521"/>
    </location>
</feature>
<proteinExistence type="predicted"/>
<evidence type="ECO:0000313" key="3">
    <source>
        <dbReference type="Proteomes" id="UP000054538"/>
    </source>
</evidence>
<dbReference type="STRING" id="930991.A0A0D0D8S3"/>
<feature type="region of interest" description="Disordered" evidence="1">
    <location>
        <begin position="170"/>
        <end position="214"/>
    </location>
</feature>
<gene>
    <name evidence="2" type="ORF">PAXRUDRAFT_590411</name>
</gene>
<name>A0A0D0D8S3_9AGAM</name>
<feature type="compositionally biased region" description="Acidic residues" evidence="1">
    <location>
        <begin position="472"/>
        <end position="494"/>
    </location>
</feature>
<dbReference type="Proteomes" id="UP000054538">
    <property type="component" value="Unassembled WGS sequence"/>
</dbReference>
<dbReference type="EMBL" id="KN829673">
    <property type="protein sequence ID" value="KIK73505.1"/>
    <property type="molecule type" value="Genomic_DNA"/>
</dbReference>
<protein>
    <submittedName>
        <fullName evidence="2">Unplaced genomic scaffold scaffold_4851, whole genome shotgun sequence</fullName>
    </submittedName>
</protein>
<dbReference type="InParanoid" id="A0A0D0D8S3"/>